<organism evidence="3 4">
    <name type="scientific">Dreissena polymorpha</name>
    <name type="common">Zebra mussel</name>
    <name type="synonym">Mytilus polymorpha</name>
    <dbReference type="NCBI Taxonomy" id="45954"/>
    <lineage>
        <taxon>Eukaryota</taxon>
        <taxon>Metazoa</taxon>
        <taxon>Spiralia</taxon>
        <taxon>Lophotrochozoa</taxon>
        <taxon>Mollusca</taxon>
        <taxon>Bivalvia</taxon>
        <taxon>Autobranchia</taxon>
        <taxon>Heteroconchia</taxon>
        <taxon>Euheterodonta</taxon>
        <taxon>Imparidentia</taxon>
        <taxon>Neoheterodontei</taxon>
        <taxon>Myida</taxon>
        <taxon>Dreissenoidea</taxon>
        <taxon>Dreissenidae</taxon>
        <taxon>Dreissena</taxon>
    </lineage>
</organism>
<dbReference type="SMART" id="SM00198">
    <property type="entry name" value="SCP"/>
    <property type="match status" value="1"/>
</dbReference>
<accession>A0A9D4DU71</accession>
<evidence type="ECO:0000313" key="3">
    <source>
        <dbReference type="EMBL" id="KAH3754801.1"/>
    </source>
</evidence>
<feature type="domain" description="SCP" evidence="2">
    <location>
        <begin position="67"/>
        <end position="199"/>
    </location>
</feature>
<feature type="chain" id="PRO_5038562186" description="SCP domain-containing protein" evidence="1">
    <location>
        <begin position="21"/>
        <end position="200"/>
    </location>
</feature>
<gene>
    <name evidence="3" type="ORF">DPMN_189482</name>
</gene>
<evidence type="ECO:0000256" key="1">
    <source>
        <dbReference type="SAM" id="SignalP"/>
    </source>
</evidence>
<reference evidence="3" key="1">
    <citation type="journal article" date="2019" name="bioRxiv">
        <title>The Genome of the Zebra Mussel, Dreissena polymorpha: A Resource for Invasive Species Research.</title>
        <authorList>
            <person name="McCartney M.A."/>
            <person name="Auch B."/>
            <person name="Kono T."/>
            <person name="Mallez S."/>
            <person name="Zhang Y."/>
            <person name="Obille A."/>
            <person name="Becker A."/>
            <person name="Abrahante J.E."/>
            <person name="Garbe J."/>
            <person name="Badalamenti J.P."/>
            <person name="Herman A."/>
            <person name="Mangelson H."/>
            <person name="Liachko I."/>
            <person name="Sullivan S."/>
            <person name="Sone E.D."/>
            <person name="Koren S."/>
            <person name="Silverstein K.A.T."/>
            <person name="Beckman K.B."/>
            <person name="Gohl D.M."/>
        </authorList>
    </citation>
    <scope>NUCLEOTIDE SEQUENCE</scope>
    <source>
        <strain evidence="3">Duluth1</strain>
        <tissue evidence="3">Whole animal</tissue>
    </source>
</reference>
<dbReference type="Pfam" id="PF00188">
    <property type="entry name" value="CAP"/>
    <property type="match status" value="1"/>
</dbReference>
<keyword evidence="4" id="KW-1185">Reference proteome</keyword>
<dbReference type="Gene3D" id="3.40.33.10">
    <property type="entry name" value="CAP"/>
    <property type="match status" value="1"/>
</dbReference>
<dbReference type="Proteomes" id="UP000828390">
    <property type="component" value="Unassembled WGS sequence"/>
</dbReference>
<dbReference type="PANTHER" id="PTHR10334">
    <property type="entry name" value="CYSTEINE-RICH SECRETORY PROTEIN-RELATED"/>
    <property type="match status" value="1"/>
</dbReference>
<evidence type="ECO:0000313" key="4">
    <source>
        <dbReference type="Proteomes" id="UP000828390"/>
    </source>
</evidence>
<evidence type="ECO:0000259" key="2">
    <source>
        <dbReference type="SMART" id="SM00198"/>
    </source>
</evidence>
<protein>
    <recommendedName>
        <fullName evidence="2">SCP domain-containing protein</fullName>
    </recommendedName>
</protein>
<keyword evidence="1" id="KW-0732">Signal</keyword>
<reference evidence="3" key="2">
    <citation type="submission" date="2020-11" db="EMBL/GenBank/DDBJ databases">
        <authorList>
            <person name="McCartney M.A."/>
            <person name="Auch B."/>
            <person name="Kono T."/>
            <person name="Mallez S."/>
            <person name="Becker A."/>
            <person name="Gohl D.M."/>
            <person name="Silverstein K.A.T."/>
            <person name="Koren S."/>
            <person name="Bechman K.B."/>
            <person name="Herman A."/>
            <person name="Abrahante J.E."/>
            <person name="Garbe J."/>
        </authorList>
    </citation>
    <scope>NUCLEOTIDE SEQUENCE</scope>
    <source>
        <strain evidence="3">Duluth1</strain>
        <tissue evidence="3">Whole animal</tissue>
    </source>
</reference>
<comment type="caution">
    <text evidence="3">The sequence shown here is derived from an EMBL/GenBank/DDBJ whole genome shotgun (WGS) entry which is preliminary data.</text>
</comment>
<dbReference type="InterPro" id="IPR001283">
    <property type="entry name" value="CRISP-related"/>
</dbReference>
<dbReference type="InterPro" id="IPR035940">
    <property type="entry name" value="CAP_sf"/>
</dbReference>
<dbReference type="AlphaFoldDB" id="A0A9D4DU71"/>
<dbReference type="SUPFAM" id="SSF55797">
    <property type="entry name" value="PR-1-like"/>
    <property type="match status" value="1"/>
</dbReference>
<dbReference type="EMBL" id="JAIWYP010000010">
    <property type="protein sequence ID" value="KAH3754801.1"/>
    <property type="molecule type" value="Genomic_DNA"/>
</dbReference>
<sequence>MDTNNLALILIQLYLGLIESQTPSTITCYSPRPFNPSCTDKYAALPGHLNCEDLGHLTGKPIPLPDSEMEDIANQHNRVRSNVTPRASNMLVMHTNAGLVSAARRWARRCTADSTWYQRSTPGAFIPGQNSLFSPTAITWTDVIAAWEAEKTHFTYGGPGNDATLIGNYTQMISAETVSIGCGAADCGGRYLYICLYVPM</sequence>
<proteinExistence type="predicted"/>
<dbReference type="InterPro" id="IPR014044">
    <property type="entry name" value="CAP_dom"/>
</dbReference>
<dbReference type="PRINTS" id="PR00837">
    <property type="entry name" value="V5TPXLIKE"/>
</dbReference>
<name>A0A9D4DU71_DREPO</name>
<feature type="signal peptide" evidence="1">
    <location>
        <begin position="1"/>
        <end position="20"/>
    </location>
</feature>